<dbReference type="PANTHER" id="PTHR24421">
    <property type="entry name" value="NITRATE/NITRITE SENSOR PROTEIN NARX-RELATED"/>
    <property type="match status" value="1"/>
</dbReference>
<dbReference type="GO" id="GO:0016020">
    <property type="term" value="C:membrane"/>
    <property type="evidence" value="ECO:0007669"/>
    <property type="project" value="InterPro"/>
</dbReference>
<evidence type="ECO:0000313" key="12">
    <source>
        <dbReference type="Proteomes" id="UP000279994"/>
    </source>
</evidence>
<dbReference type="InterPro" id="IPR003594">
    <property type="entry name" value="HATPase_dom"/>
</dbReference>
<keyword evidence="5" id="KW-0547">Nucleotide-binding</keyword>
<dbReference type="InterPro" id="IPR036890">
    <property type="entry name" value="HATPase_C_sf"/>
</dbReference>
<dbReference type="Gene3D" id="3.30.565.10">
    <property type="entry name" value="Histidine kinase-like ATPase, C-terminal domain"/>
    <property type="match status" value="1"/>
</dbReference>
<feature type="transmembrane region" description="Helical" evidence="9">
    <location>
        <begin position="24"/>
        <end position="43"/>
    </location>
</feature>
<evidence type="ECO:0000256" key="6">
    <source>
        <dbReference type="ARBA" id="ARBA00022777"/>
    </source>
</evidence>
<evidence type="ECO:0000256" key="2">
    <source>
        <dbReference type="ARBA" id="ARBA00012438"/>
    </source>
</evidence>
<evidence type="ECO:0000256" key="7">
    <source>
        <dbReference type="ARBA" id="ARBA00022840"/>
    </source>
</evidence>
<dbReference type="PANTHER" id="PTHR24421:SF10">
    <property type="entry name" value="NITRATE_NITRITE SENSOR PROTEIN NARQ"/>
    <property type="match status" value="1"/>
</dbReference>
<dbReference type="EMBL" id="RJSF01000040">
    <property type="protein sequence ID" value="RNM14144.1"/>
    <property type="molecule type" value="Genomic_DNA"/>
</dbReference>
<accession>A0A3N0GNT7</accession>
<dbReference type="Gene3D" id="1.20.5.1930">
    <property type="match status" value="1"/>
</dbReference>
<protein>
    <recommendedName>
        <fullName evidence="2">histidine kinase</fullName>
        <ecNumber evidence="2">2.7.13.3</ecNumber>
    </recommendedName>
</protein>
<dbReference type="SMART" id="SM00387">
    <property type="entry name" value="HATPase_c"/>
    <property type="match status" value="1"/>
</dbReference>
<feature type="transmembrane region" description="Helical" evidence="9">
    <location>
        <begin position="97"/>
        <end position="117"/>
    </location>
</feature>
<proteinExistence type="predicted"/>
<keyword evidence="7" id="KW-0067">ATP-binding</keyword>
<dbReference type="InterPro" id="IPR011712">
    <property type="entry name" value="Sig_transdc_His_kin_sub3_dim/P"/>
</dbReference>
<dbReference type="Proteomes" id="UP000279994">
    <property type="component" value="Unassembled WGS sequence"/>
</dbReference>
<dbReference type="GO" id="GO:0005524">
    <property type="term" value="F:ATP binding"/>
    <property type="evidence" value="ECO:0007669"/>
    <property type="project" value="UniProtKB-KW"/>
</dbReference>
<dbReference type="InterPro" id="IPR050482">
    <property type="entry name" value="Sensor_HK_TwoCompSys"/>
</dbReference>
<evidence type="ECO:0000256" key="8">
    <source>
        <dbReference type="ARBA" id="ARBA00023012"/>
    </source>
</evidence>
<dbReference type="Pfam" id="PF07730">
    <property type="entry name" value="HisKA_3"/>
    <property type="match status" value="1"/>
</dbReference>
<sequence>MVLAGGVVVLGTGEVWVPFSSRQGSGSGIAATVGVVLVAVALLWSRREPLLAVLGFPVVWGLVGLLSPTYLLFYGAMVPLEIAVFMAARFGRGRTPLYAAAVAAASLLGLDLFVSLMQDPGEITFHWTVTALVWSAGFGLRTLERRAHASMRRAIDAEVGAAELAMRAVVDERARIARELHDIVAHSVSSMVVQAGAAEAAADDADYVRSTLASIRSTGNDALAEMRRLVSVLRVTDDAPLAPQPRLAALPALVERTTAEGTPTRLKVSGEAGELPAGVDLALYRIVQEALTNVRRHARASRCEVCLHYGPDAVSVEVVDDGPGGADDTSGSGHGLIGMRERADLYGGELVAGPMPSGGFAVRATLPLSPTSGR</sequence>
<comment type="catalytic activity">
    <reaction evidence="1">
        <text>ATP + protein L-histidine = ADP + protein N-phospho-L-histidine.</text>
        <dbReference type="EC" id="2.7.13.3"/>
    </reaction>
</comment>
<keyword evidence="12" id="KW-1185">Reference proteome</keyword>
<dbReference type="GO" id="GO:0000155">
    <property type="term" value="F:phosphorelay sensor kinase activity"/>
    <property type="evidence" value="ECO:0007669"/>
    <property type="project" value="InterPro"/>
</dbReference>
<feature type="transmembrane region" description="Helical" evidence="9">
    <location>
        <begin position="50"/>
        <end position="66"/>
    </location>
</feature>
<dbReference type="CDD" id="cd16917">
    <property type="entry name" value="HATPase_UhpB-NarQ-NarX-like"/>
    <property type="match status" value="1"/>
</dbReference>
<evidence type="ECO:0000256" key="1">
    <source>
        <dbReference type="ARBA" id="ARBA00000085"/>
    </source>
</evidence>
<evidence type="ECO:0000313" key="11">
    <source>
        <dbReference type="EMBL" id="RNM14144.1"/>
    </source>
</evidence>
<evidence type="ECO:0000256" key="5">
    <source>
        <dbReference type="ARBA" id="ARBA00022741"/>
    </source>
</evidence>
<evidence type="ECO:0000256" key="9">
    <source>
        <dbReference type="SAM" id="Phobius"/>
    </source>
</evidence>
<dbReference type="AlphaFoldDB" id="A0A3N0GNT7"/>
<evidence type="ECO:0000256" key="4">
    <source>
        <dbReference type="ARBA" id="ARBA00022679"/>
    </source>
</evidence>
<feature type="domain" description="Histidine kinase/HSP90-like ATPase" evidence="10">
    <location>
        <begin position="278"/>
        <end position="370"/>
    </location>
</feature>
<keyword evidence="6 11" id="KW-0418">Kinase</keyword>
<dbReference type="GO" id="GO:0046983">
    <property type="term" value="F:protein dimerization activity"/>
    <property type="evidence" value="ECO:0007669"/>
    <property type="project" value="InterPro"/>
</dbReference>
<dbReference type="EC" id="2.7.13.3" evidence="2"/>
<evidence type="ECO:0000259" key="10">
    <source>
        <dbReference type="SMART" id="SM00387"/>
    </source>
</evidence>
<keyword evidence="9" id="KW-1133">Transmembrane helix</keyword>
<gene>
    <name evidence="11" type="ORF">EFL26_14550</name>
</gene>
<dbReference type="Pfam" id="PF02518">
    <property type="entry name" value="HATPase_c"/>
    <property type="match status" value="1"/>
</dbReference>
<reference evidence="11 12" key="1">
    <citation type="submission" date="2018-11" db="EMBL/GenBank/DDBJ databases">
        <authorList>
            <person name="Li F."/>
        </authorList>
    </citation>
    <scope>NUCLEOTIDE SEQUENCE [LARGE SCALE GENOMIC DNA]</scope>
    <source>
        <strain evidence="11 12">Gsoil 818</strain>
    </source>
</reference>
<keyword evidence="3" id="KW-0597">Phosphoprotein</keyword>
<keyword evidence="8" id="KW-0902">Two-component regulatory system</keyword>
<organism evidence="11 12">
    <name type="scientific">Nocardioides pocheonensis</name>
    <dbReference type="NCBI Taxonomy" id="661485"/>
    <lineage>
        <taxon>Bacteria</taxon>
        <taxon>Bacillati</taxon>
        <taxon>Actinomycetota</taxon>
        <taxon>Actinomycetes</taxon>
        <taxon>Propionibacteriales</taxon>
        <taxon>Nocardioidaceae</taxon>
        <taxon>Nocardioides</taxon>
    </lineage>
</organism>
<comment type="caution">
    <text evidence="11">The sequence shown here is derived from an EMBL/GenBank/DDBJ whole genome shotgun (WGS) entry which is preliminary data.</text>
</comment>
<keyword evidence="4" id="KW-0808">Transferase</keyword>
<dbReference type="SUPFAM" id="SSF55874">
    <property type="entry name" value="ATPase domain of HSP90 chaperone/DNA topoisomerase II/histidine kinase"/>
    <property type="match status" value="1"/>
</dbReference>
<keyword evidence="9" id="KW-0472">Membrane</keyword>
<evidence type="ECO:0000256" key="3">
    <source>
        <dbReference type="ARBA" id="ARBA00022553"/>
    </source>
</evidence>
<feature type="transmembrane region" description="Helical" evidence="9">
    <location>
        <begin position="123"/>
        <end position="143"/>
    </location>
</feature>
<name>A0A3N0GNT7_9ACTN</name>
<keyword evidence="9" id="KW-0812">Transmembrane</keyword>